<dbReference type="EnsemblProtists" id="PYU1_T014878">
    <property type="protein sequence ID" value="PYU1_T014878"/>
    <property type="gene ID" value="PYU1_G014847"/>
</dbReference>
<keyword evidence="1" id="KW-0812">Transmembrane</keyword>
<dbReference type="GO" id="GO:0016491">
    <property type="term" value="F:oxidoreductase activity"/>
    <property type="evidence" value="ECO:0007669"/>
    <property type="project" value="InterPro"/>
</dbReference>
<sequence>MMNAHGSVLAEKAPLLDQRSSSNAPLVASTRARESTRVDLRRLGAIGLVLFCLVTAVGLVRVIAISNQVLETLKQVPAVSHGVAASVPSTEPWVVFPAGNGSSTGLSARVLIVYSDGTYLSKLAHAVEQGVRSVLVDNNGTTLRVRTVGNASYKDDVMWADAVILGSHVINANVEPKMSEFMSTWAISDDLSRKIGAVFVTGGGISSGEELTMVNLLHSMMIFRMIIVGGERWTSAFGASAIVSEGPFQSREKVESGTNEFPSLCYPTDPDGIHEMFKDKAVGLGRRVAGLAALLRQHTQ</sequence>
<evidence type="ECO:0000313" key="4">
    <source>
        <dbReference type="Proteomes" id="UP000019132"/>
    </source>
</evidence>
<evidence type="ECO:0000313" key="3">
    <source>
        <dbReference type="EnsemblProtists" id="PYU1_T014878"/>
    </source>
</evidence>
<dbReference type="VEuPathDB" id="FungiDB:PYU1_G014847"/>
<feature type="transmembrane region" description="Helical" evidence="1">
    <location>
        <begin position="43"/>
        <end position="64"/>
    </location>
</feature>
<protein>
    <recommendedName>
        <fullName evidence="2">NADPH-dependent FMN reductase-like domain-containing protein</fullName>
    </recommendedName>
</protein>
<dbReference type="HOGENOM" id="CLU_928989_0_0_1"/>
<reference evidence="3" key="3">
    <citation type="submission" date="2015-02" db="UniProtKB">
        <authorList>
            <consortium name="EnsemblProtists"/>
        </authorList>
    </citation>
    <scope>IDENTIFICATION</scope>
    <source>
        <strain evidence="3">DAOM BR144</strain>
    </source>
</reference>
<reference evidence="4" key="1">
    <citation type="journal article" date="2010" name="Genome Biol.">
        <title>Genome sequence of the necrotrophic plant pathogen Pythium ultimum reveals original pathogenicity mechanisms and effector repertoire.</title>
        <authorList>
            <person name="Levesque C.A."/>
            <person name="Brouwer H."/>
            <person name="Cano L."/>
            <person name="Hamilton J.P."/>
            <person name="Holt C."/>
            <person name="Huitema E."/>
            <person name="Raffaele S."/>
            <person name="Robideau G.P."/>
            <person name="Thines M."/>
            <person name="Win J."/>
            <person name="Zerillo M.M."/>
            <person name="Beakes G.W."/>
            <person name="Boore J.L."/>
            <person name="Busam D."/>
            <person name="Dumas B."/>
            <person name="Ferriera S."/>
            <person name="Fuerstenberg S.I."/>
            <person name="Gachon C.M."/>
            <person name="Gaulin E."/>
            <person name="Govers F."/>
            <person name="Grenville-Briggs L."/>
            <person name="Horner N."/>
            <person name="Hostetler J."/>
            <person name="Jiang R.H."/>
            <person name="Johnson J."/>
            <person name="Krajaejun T."/>
            <person name="Lin H."/>
            <person name="Meijer H.J."/>
            <person name="Moore B."/>
            <person name="Morris P."/>
            <person name="Phuntmart V."/>
            <person name="Puiu D."/>
            <person name="Shetty J."/>
            <person name="Stajich J.E."/>
            <person name="Tripathy S."/>
            <person name="Wawra S."/>
            <person name="van West P."/>
            <person name="Whitty B.R."/>
            <person name="Coutinho P.M."/>
            <person name="Henrissat B."/>
            <person name="Martin F."/>
            <person name="Thomas P.D."/>
            <person name="Tyler B.M."/>
            <person name="De Vries R.P."/>
            <person name="Kamoun S."/>
            <person name="Yandell M."/>
            <person name="Tisserat N."/>
            <person name="Buell C.R."/>
        </authorList>
    </citation>
    <scope>NUCLEOTIDE SEQUENCE</scope>
    <source>
        <strain evidence="4">DAOM:BR144</strain>
    </source>
</reference>
<dbReference type="Pfam" id="PF03358">
    <property type="entry name" value="FMN_red"/>
    <property type="match status" value="1"/>
</dbReference>
<dbReference type="InterPro" id="IPR005025">
    <property type="entry name" value="FMN_Rdtase-like_dom"/>
</dbReference>
<keyword evidence="4" id="KW-1185">Reference proteome</keyword>
<evidence type="ECO:0000256" key="1">
    <source>
        <dbReference type="SAM" id="Phobius"/>
    </source>
</evidence>
<dbReference type="InParanoid" id="K3XCC9"/>
<dbReference type="SUPFAM" id="SSF52218">
    <property type="entry name" value="Flavoproteins"/>
    <property type="match status" value="1"/>
</dbReference>
<accession>K3XCC9</accession>
<dbReference type="Proteomes" id="UP000019132">
    <property type="component" value="Unassembled WGS sequence"/>
</dbReference>
<dbReference type="InterPro" id="IPR029039">
    <property type="entry name" value="Flavoprotein-like_sf"/>
</dbReference>
<dbReference type="EMBL" id="ADOS01001567">
    <property type="status" value="NOT_ANNOTATED_CDS"/>
    <property type="molecule type" value="Genomic_DNA"/>
</dbReference>
<dbReference type="Gene3D" id="3.40.50.360">
    <property type="match status" value="1"/>
</dbReference>
<dbReference type="AlphaFoldDB" id="K3XCC9"/>
<organism evidence="3 4">
    <name type="scientific">Globisporangium ultimum (strain ATCC 200006 / CBS 805.95 / DAOM BR144)</name>
    <name type="common">Pythium ultimum</name>
    <dbReference type="NCBI Taxonomy" id="431595"/>
    <lineage>
        <taxon>Eukaryota</taxon>
        <taxon>Sar</taxon>
        <taxon>Stramenopiles</taxon>
        <taxon>Oomycota</taxon>
        <taxon>Peronosporomycetes</taxon>
        <taxon>Pythiales</taxon>
        <taxon>Pythiaceae</taxon>
        <taxon>Globisporangium</taxon>
    </lineage>
</organism>
<keyword evidence="1" id="KW-1133">Transmembrane helix</keyword>
<name>K3XCC9_GLOUD</name>
<reference evidence="4" key="2">
    <citation type="submission" date="2010-04" db="EMBL/GenBank/DDBJ databases">
        <authorList>
            <person name="Buell R."/>
            <person name="Hamilton J."/>
            <person name="Hostetler J."/>
        </authorList>
    </citation>
    <scope>NUCLEOTIDE SEQUENCE [LARGE SCALE GENOMIC DNA]</scope>
    <source>
        <strain evidence="4">DAOM:BR144</strain>
    </source>
</reference>
<dbReference type="eggNOG" id="ENOG502S45Z">
    <property type="taxonomic scope" value="Eukaryota"/>
</dbReference>
<evidence type="ECO:0000259" key="2">
    <source>
        <dbReference type="Pfam" id="PF03358"/>
    </source>
</evidence>
<keyword evidence="1" id="KW-0472">Membrane</keyword>
<proteinExistence type="predicted"/>
<feature type="domain" description="NADPH-dependent FMN reductase-like" evidence="2">
    <location>
        <begin position="153"/>
        <end position="234"/>
    </location>
</feature>
<dbReference type="OMA" id="MIFRMIV"/>